<dbReference type="WBParaSite" id="SMUV_0000957701-mRNA-1">
    <property type="protein sequence ID" value="SMUV_0000957701-mRNA-1"/>
    <property type="gene ID" value="SMUV_0000957701"/>
</dbReference>
<dbReference type="AlphaFoldDB" id="A0A0N5AXA3"/>
<proteinExistence type="predicted"/>
<reference evidence="2" key="1">
    <citation type="submission" date="2017-02" db="UniProtKB">
        <authorList>
            <consortium name="WormBaseParasite"/>
        </authorList>
    </citation>
    <scope>IDENTIFICATION</scope>
</reference>
<dbReference type="Proteomes" id="UP000046393">
    <property type="component" value="Unplaced"/>
</dbReference>
<protein>
    <submittedName>
        <fullName evidence="2">MADS-box domain-containing protein</fullName>
    </submittedName>
</protein>
<sequence>MKEQNAQEIANFFIAAGGDAVAVVAAAGNQIFFFRQALEAVKYAVRIEQITLYENEKKEILNGRRRRYQPIDESGGICLNAAKVDSRIDLIDDNR</sequence>
<keyword evidence="1" id="KW-1185">Reference proteome</keyword>
<evidence type="ECO:0000313" key="2">
    <source>
        <dbReference type="WBParaSite" id="SMUV_0000957701-mRNA-1"/>
    </source>
</evidence>
<evidence type="ECO:0000313" key="1">
    <source>
        <dbReference type="Proteomes" id="UP000046393"/>
    </source>
</evidence>
<name>A0A0N5AXA3_9BILA</name>
<organism evidence="1 2">
    <name type="scientific">Syphacia muris</name>
    <dbReference type="NCBI Taxonomy" id="451379"/>
    <lineage>
        <taxon>Eukaryota</taxon>
        <taxon>Metazoa</taxon>
        <taxon>Ecdysozoa</taxon>
        <taxon>Nematoda</taxon>
        <taxon>Chromadorea</taxon>
        <taxon>Rhabditida</taxon>
        <taxon>Spirurina</taxon>
        <taxon>Oxyuridomorpha</taxon>
        <taxon>Oxyuroidea</taxon>
        <taxon>Oxyuridae</taxon>
        <taxon>Syphacia</taxon>
    </lineage>
</organism>
<accession>A0A0N5AXA3</accession>